<feature type="region of interest" description="Disordered" evidence="1">
    <location>
        <begin position="1"/>
        <end position="33"/>
    </location>
</feature>
<protein>
    <submittedName>
        <fullName evidence="3">Uncharacterized protein</fullName>
    </submittedName>
</protein>
<dbReference type="Proteomes" id="UP001345219">
    <property type="component" value="Chromosome 18"/>
</dbReference>
<dbReference type="EMBL" id="JAXIOK010000003">
    <property type="protein sequence ID" value="KAK4775811.1"/>
    <property type="molecule type" value="Genomic_DNA"/>
</dbReference>
<sequence>MMRDHRDSDSDGTSHHTKLASSRSKGSQLKKTHKIARKLAYRLSLSSEVSSSEDVPKELAGISSLSKVLDSHPDEVTEITDDSADIPVENSRPSNSTIVSLGVDEPGNLLITAQKQVLESLDANYQSTKLIENLIKENIDKYSHVYEDKANSDGFISCKALISFICLVLGIVLIIVFQLWTGKNIRGHLANLIAWIQVLRLLRKQRNNFVFESKELDNILCRICLERAVGHCTKQEVKDNEGTSTLAIHWKPALRDGSVDSNPPGAGASGRITYP</sequence>
<evidence type="ECO:0000256" key="2">
    <source>
        <dbReference type="SAM" id="Phobius"/>
    </source>
</evidence>
<organism evidence="3 4">
    <name type="scientific">Trapa incisa</name>
    <dbReference type="NCBI Taxonomy" id="236973"/>
    <lineage>
        <taxon>Eukaryota</taxon>
        <taxon>Viridiplantae</taxon>
        <taxon>Streptophyta</taxon>
        <taxon>Embryophyta</taxon>
        <taxon>Tracheophyta</taxon>
        <taxon>Spermatophyta</taxon>
        <taxon>Magnoliopsida</taxon>
        <taxon>eudicotyledons</taxon>
        <taxon>Gunneridae</taxon>
        <taxon>Pentapetalae</taxon>
        <taxon>rosids</taxon>
        <taxon>malvids</taxon>
        <taxon>Myrtales</taxon>
        <taxon>Lythraceae</taxon>
        <taxon>Trapa</taxon>
    </lineage>
</organism>
<keyword evidence="2" id="KW-0812">Transmembrane</keyword>
<keyword evidence="4" id="KW-1185">Reference proteome</keyword>
<keyword evidence="2" id="KW-0472">Membrane</keyword>
<evidence type="ECO:0000313" key="3">
    <source>
        <dbReference type="EMBL" id="KAK4775811.1"/>
    </source>
</evidence>
<feature type="region of interest" description="Disordered" evidence="1">
    <location>
        <begin position="254"/>
        <end position="275"/>
    </location>
</feature>
<dbReference type="AlphaFoldDB" id="A0AAN7KZ55"/>
<proteinExistence type="predicted"/>
<reference evidence="3 4" key="1">
    <citation type="journal article" date="2023" name="Hortic Res">
        <title>Pangenome of water caltrop reveals structural variations and asymmetric subgenome divergence after allopolyploidization.</title>
        <authorList>
            <person name="Zhang X."/>
            <person name="Chen Y."/>
            <person name="Wang L."/>
            <person name="Yuan Y."/>
            <person name="Fang M."/>
            <person name="Shi L."/>
            <person name="Lu R."/>
            <person name="Comes H.P."/>
            <person name="Ma Y."/>
            <person name="Chen Y."/>
            <person name="Huang G."/>
            <person name="Zhou Y."/>
            <person name="Zheng Z."/>
            <person name="Qiu Y."/>
        </authorList>
    </citation>
    <scope>NUCLEOTIDE SEQUENCE [LARGE SCALE GENOMIC DNA]</scope>
    <source>
        <tissue evidence="3">Roots</tissue>
    </source>
</reference>
<evidence type="ECO:0000313" key="4">
    <source>
        <dbReference type="Proteomes" id="UP001345219"/>
    </source>
</evidence>
<comment type="caution">
    <text evidence="3">The sequence shown here is derived from an EMBL/GenBank/DDBJ whole genome shotgun (WGS) entry which is preliminary data.</text>
</comment>
<accession>A0AAN7KZ55</accession>
<evidence type="ECO:0000256" key="1">
    <source>
        <dbReference type="SAM" id="MobiDB-lite"/>
    </source>
</evidence>
<feature type="compositionally biased region" description="Basic and acidic residues" evidence="1">
    <location>
        <begin position="1"/>
        <end position="14"/>
    </location>
</feature>
<name>A0AAN7KZ55_9MYRT</name>
<keyword evidence="2" id="KW-1133">Transmembrane helix</keyword>
<feature type="transmembrane region" description="Helical" evidence="2">
    <location>
        <begin position="160"/>
        <end position="179"/>
    </location>
</feature>
<gene>
    <name evidence="3" type="ORF">SAY87_023772</name>
</gene>